<dbReference type="PANTHER" id="PTHR47683">
    <property type="entry name" value="PSEUDOURIDINE SYNTHASE FAMILY PROTEIN-RELATED"/>
    <property type="match status" value="1"/>
</dbReference>
<evidence type="ECO:0000256" key="3">
    <source>
        <dbReference type="ARBA" id="ARBA00023235"/>
    </source>
</evidence>
<dbReference type="Pfam" id="PF00849">
    <property type="entry name" value="PseudoU_synth_2"/>
    <property type="match status" value="1"/>
</dbReference>
<dbReference type="CDD" id="cd00165">
    <property type="entry name" value="S4"/>
    <property type="match status" value="1"/>
</dbReference>
<dbReference type="InterPro" id="IPR036986">
    <property type="entry name" value="S4_RNA-bd_sf"/>
</dbReference>
<dbReference type="PROSITE" id="PS50889">
    <property type="entry name" value="S4"/>
    <property type="match status" value="1"/>
</dbReference>
<dbReference type="PROSITE" id="PS01149">
    <property type="entry name" value="PSI_RSU"/>
    <property type="match status" value="1"/>
</dbReference>
<dbReference type="Gene3D" id="3.30.70.580">
    <property type="entry name" value="Pseudouridine synthase I, catalytic domain, N-terminal subdomain"/>
    <property type="match status" value="1"/>
</dbReference>
<protein>
    <recommendedName>
        <fullName evidence="5">Pseudouridine synthase</fullName>
        <ecNumber evidence="5">5.4.99.-</ecNumber>
    </recommendedName>
</protein>
<evidence type="ECO:0000256" key="1">
    <source>
        <dbReference type="ARBA" id="ARBA00008348"/>
    </source>
</evidence>
<evidence type="ECO:0000313" key="8">
    <source>
        <dbReference type="Proteomes" id="UP000515860"/>
    </source>
</evidence>
<dbReference type="InterPro" id="IPR000748">
    <property type="entry name" value="PsdUridine_synth_RsuA/RluB/E/F"/>
</dbReference>
<dbReference type="SMART" id="SM00363">
    <property type="entry name" value="S4"/>
    <property type="match status" value="1"/>
</dbReference>
<feature type="domain" description="RNA-binding S4" evidence="6">
    <location>
        <begin position="9"/>
        <end position="69"/>
    </location>
</feature>
<accession>A0A7G9GFQ0</accession>
<evidence type="ECO:0000256" key="2">
    <source>
        <dbReference type="ARBA" id="ARBA00022884"/>
    </source>
</evidence>
<dbReference type="Pfam" id="PF01479">
    <property type="entry name" value="S4"/>
    <property type="match status" value="1"/>
</dbReference>
<dbReference type="InterPro" id="IPR018496">
    <property type="entry name" value="PsdUridine_synth_RsuA/RluB_CS"/>
</dbReference>
<dbReference type="GO" id="GO:0005829">
    <property type="term" value="C:cytosol"/>
    <property type="evidence" value="ECO:0007669"/>
    <property type="project" value="UniProtKB-ARBA"/>
</dbReference>
<reference evidence="7 8" key="1">
    <citation type="submission" date="2020-08" db="EMBL/GenBank/DDBJ databases">
        <authorList>
            <person name="Liu C."/>
            <person name="Sun Q."/>
        </authorList>
    </citation>
    <scope>NUCLEOTIDE SEQUENCE [LARGE SCALE GENOMIC DNA]</scope>
    <source>
        <strain evidence="7 8">NSJ-29</strain>
    </source>
</reference>
<gene>
    <name evidence="7" type="ORF">H9Q79_04895</name>
</gene>
<evidence type="ECO:0000256" key="4">
    <source>
        <dbReference type="PROSITE-ProRule" id="PRU00182"/>
    </source>
</evidence>
<keyword evidence="2 4" id="KW-0694">RNA-binding</keyword>
<keyword evidence="8" id="KW-1185">Reference proteome</keyword>
<comment type="similarity">
    <text evidence="1 5">Belongs to the pseudouridine synthase RsuA family.</text>
</comment>
<dbReference type="InterPro" id="IPR002942">
    <property type="entry name" value="S4_RNA-bd"/>
</dbReference>
<dbReference type="InterPro" id="IPR006145">
    <property type="entry name" value="PsdUridine_synth_RsuA/RluA"/>
</dbReference>
<dbReference type="EC" id="5.4.99.-" evidence="5"/>
<dbReference type="PANTHER" id="PTHR47683:SF4">
    <property type="entry name" value="PSEUDOURIDINE SYNTHASE"/>
    <property type="match status" value="1"/>
</dbReference>
<dbReference type="FunFam" id="3.30.70.1560:FF:000001">
    <property type="entry name" value="Pseudouridine synthase"/>
    <property type="match status" value="1"/>
</dbReference>
<dbReference type="SUPFAM" id="SSF55174">
    <property type="entry name" value="Alpha-L RNA-binding motif"/>
    <property type="match status" value="1"/>
</dbReference>
<dbReference type="Proteomes" id="UP000515860">
    <property type="component" value="Chromosome"/>
</dbReference>
<dbReference type="EMBL" id="CP060635">
    <property type="protein sequence ID" value="QNM09632.1"/>
    <property type="molecule type" value="Genomic_DNA"/>
</dbReference>
<dbReference type="GO" id="GO:0003723">
    <property type="term" value="F:RNA binding"/>
    <property type="evidence" value="ECO:0007669"/>
    <property type="project" value="UniProtKB-KW"/>
</dbReference>
<dbReference type="NCBIfam" id="TIGR00093">
    <property type="entry name" value="pseudouridine synthase"/>
    <property type="match status" value="1"/>
</dbReference>
<dbReference type="GO" id="GO:0000455">
    <property type="term" value="P:enzyme-directed rRNA pseudouridine synthesis"/>
    <property type="evidence" value="ECO:0007669"/>
    <property type="project" value="UniProtKB-ARBA"/>
</dbReference>
<dbReference type="Gene3D" id="3.30.70.1560">
    <property type="entry name" value="Alpha-L RNA-binding motif"/>
    <property type="match status" value="1"/>
</dbReference>
<dbReference type="InterPro" id="IPR020094">
    <property type="entry name" value="TruA/RsuA/RluB/E/F_N"/>
</dbReference>
<name>A0A7G9GFQ0_9FIRM</name>
<dbReference type="KEGG" id="whj:H9Q79_04895"/>
<evidence type="ECO:0000256" key="5">
    <source>
        <dbReference type="RuleBase" id="RU003887"/>
    </source>
</evidence>
<sequence length="242" mass="27454">MEVAVMKQLRLDKYLSDMNVETRSRLKQMIRKGQVTVNGEAATRPEMKVVPGSDRICVLGNPVGYRELEYYLLHKPAGVVSATEDRRDRTVLDLLPDIRRDDLFPVGRLDKDTEGLLLITNDGSLAHKLLSPKHHVEKVYYAEIDGPVTEEDQKRFKEGIDIGDPTNTLPAGLDILSSGETSRVRVTLTEGRYHQIKRMFEASGKRVVYLKRLSMGPLALDENLRKGEWRSLTPEEIQLITN</sequence>
<dbReference type="Gene3D" id="3.10.290.10">
    <property type="entry name" value="RNA-binding S4 domain"/>
    <property type="match status" value="1"/>
</dbReference>
<keyword evidence="3 5" id="KW-0413">Isomerase</keyword>
<dbReference type="CDD" id="cd02553">
    <property type="entry name" value="PseudoU_synth_RsuA"/>
    <property type="match status" value="1"/>
</dbReference>
<dbReference type="InterPro" id="IPR050343">
    <property type="entry name" value="RsuA_PseudoU_synthase"/>
</dbReference>
<proteinExistence type="inferred from homology"/>
<dbReference type="InterPro" id="IPR042092">
    <property type="entry name" value="PsdUridine_s_RsuA/RluB/E/F_cat"/>
</dbReference>
<organism evidence="7 8">
    <name type="scientific">Wansuia hejianensis</name>
    <dbReference type="NCBI Taxonomy" id="2763667"/>
    <lineage>
        <taxon>Bacteria</taxon>
        <taxon>Bacillati</taxon>
        <taxon>Bacillota</taxon>
        <taxon>Clostridia</taxon>
        <taxon>Lachnospirales</taxon>
        <taxon>Lachnospiraceae</taxon>
        <taxon>Wansuia</taxon>
    </lineage>
</organism>
<evidence type="ECO:0000259" key="6">
    <source>
        <dbReference type="SMART" id="SM00363"/>
    </source>
</evidence>
<evidence type="ECO:0000313" key="7">
    <source>
        <dbReference type="EMBL" id="QNM09632.1"/>
    </source>
</evidence>
<dbReference type="InterPro" id="IPR020103">
    <property type="entry name" value="PsdUridine_synth_cat_dom_sf"/>
</dbReference>
<dbReference type="GO" id="GO:0120159">
    <property type="term" value="F:rRNA pseudouridine synthase activity"/>
    <property type="evidence" value="ECO:0007669"/>
    <property type="project" value="UniProtKB-ARBA"/>
</dbReference>
<dbReference type="SUPFAM" id="SSF55120">
    <property type="entry name" value="Pseudouridine synthase"/>
    <property type="match status" value="1"/>
</dbReference>
<dbReference type="AlphaFoldDB" id="A0A7G9GFQ0"/>